<organism evidence="1 2">
    <name type="scientific">Bellilinea caldifistulae</name>
    <dbReference type="NCBI Taxonomy" id="360411"/>
    <lineage>
        <taxon>Bacteria</taxon>
        <taxon>Bacillati</taxon>
        <taxon>Chloroflexota</taxon>
        <taxon>Anaerolineae</taxon>
        <taxon>Anaerolineales</taxon>
        <taxon>Anaerolineaceae</taxon>
        <taxon>Bellilinea</taxon>
    </lineage>
</organism>
<comment type="caution">
    <text evidence="1">The sequence shown here is derived from an EMBL/GenBank/DDBJ whole genome shotgun (WGS) entry which is preliminary data.</text>
</comment>
<accession>A0A0P6X4V9</accession>
<gene>
    <name evidence="1" type="ORF">AC812_11515</name>
</gene>
<protein>
    <submittedName>
        <fullName evidence="1">Uncharacterized protein</fullName>
    </submittedName>
</protein>
<reference evidence="1 2" key="1">
    <citation type="submission" date="2015-07" db="EMBL/GenBank/DDBJ databases">
        <title>Draft genome of Bellilinea caldifistulae DSM 17877.</title>
        <authorList>
            <person name="Hemp J."/>
            <person name="Ward L.M."/>
            <person name="Pace L.A."/>
            <person name="Fischer W.W."/>
        </authorList>
    </citation>
    <scope>NUCLEOTIDE SEQUENCE [LARGE SCALE GENOMIC DNA]</scope>
    <source>
        <strain evidence="1 2">GOMI-1</strain>
    </source>
</reference>
<sequence>MSEFILPFDFSEDDPGRSTGQVILKEPLPYPIGTQGSGFYRPGRMILENKTSIDLVLYHNPATAQFIYTHTARPNPHLLALTGLKSEEIHVIQNLTLPGQLIMGSQRSFLISQAIQAMLASPVFQSLFASQQQTQIAVFPIAREGLKYQVTEAIYANSGYLCDEVILDAHHVFDSSVPVFSRKVEMTLFKDKDLNKIQHENITVAFIADSIASGLVMREVINKIKERFPRIQWVEVIAPFATLRGLCRITECDGSENIHIRVHSFETLLNALPPDFYYSAHFNIPELHIRPDLEQAYRQWWGQDEAGNWIADTACAGYGWSEVFYSPRKQIEMINQQLLERHRLTIADILRRNLYASGEAVALVEQTQANQG</sequence>
<dbReference type="RefSeq" id="WP_061918619.1">
    <property type="nucleotide sequence ID" value="NZ_DF967971.1"/>
</dbReference>
<evidence type="ECO:0000313" key="2">
    <source>
        <dbReference type="Proteomes" id="UP000050514"/>
    </source>
</evidence>
<proteinExistence type="predicted"/>
<dbReference type="EMBL" id="LGHJ01000017">
    <property type="protein sequence ID" value="KPL74448.1"/>
    <property type="molecule type" value="Genomic_DNA"/>
</dbReference>
<dbReference type="Proteomes" id="UP000050514">
    <property type="component" value="Unassembled WGS sequence"/>
</dbReference>
<keyword evidence="2" id="KW-1185">Reference proteome</keyword>
<dbReference type="AlphaFoldDB" id="A0A0P6X4V9"/>
<dbReference type="OrthoDB" id="150920at2"/>
<evidence type="ECO:0000313" key="1">
    <source>
        <dbReference type="EMBL" id="KPL74448.1"/>
    </source>
</evidence>
<name>A0A0P6X4V9_9CHLR</name>